<dbReference type="PROSITE" id="PS50982">
    <property type="entry name" value="MBD"/>
    <property type="match status" value="1"/>
</dbReference>
<keyword evidence="2" id="KW-0805">Transcription regulation</keyword>
<dbReference type="InterPro" id="IPR016177">
    <property type="entry name" value="DNA-bd_dom_sf"/>
</dbReference>
<keyword evidence="7" id="KW-1185">Reference proteome</keyword>
<keyword evidence="3" id="KW-0804">Transcription</keyword>
<evidence type="ECO:0000256" key="2">
    <source>
        <dbReference type="ARBA" id="ARBA00023015"/>
    </source>
</evidence>
<reference evidence="6 7" key="1">
    <citation type="journal article" date="2017" name="Mol. Biol. Evol.">
        <title>The 4-celled Tetrabaena socialis nuclear genome reveals the essential components for genetic control of cell number at the origin of multicellularity in the volvocine lineage.</title>
        <authorList>
            <person name="Featherston J."/>
            <person name="Arakaki Y."/>
            <person name="Hanschen E.R."/>
            <person name="Ferris P.J."/>
            <person name="Michod R.E."/>
            <person name="Olson B.J.S.C."/>
            <person name="Nozaki H."/>
            <person name="Durand P.M."/>
        </authorList>
    </citation>
    <scope>NUCLEOTIDE SEQUENCE [LARGE SCALE GENOMIC DNA]</scope>
    <source>
        <strain evidence="6 7">NIES-571</strain>
    </source>
</reference>
<feature type="compositionally biased region" description="Basic and acidic residues" evidence="4">
    <location>
        <begin position="130"/>
        <end position="139"/>
    </location>
</feature>
<comment type="caution">
    <text evidence="6">The sequence shown here is derived from an EMBL/GenBank/DDBJ whole genome shotgun (WGS) entry which is preliminary data.</text>
</comment>
<dbReference type="Gene3D" id="3.30.890.10">
    <property type="entry name" value="Methyl-cpg-binding Protein 2, Chain A"/>
    <property type="match status" value="1"/>
</dbReference>
<evidence type="ECO:0000256" key="3">
    <source>
        <dbReference type="ARBA" id="ARBA00023163"/>
    </source>
</evidence>
<evidence type="ECO:0000313" key="7">
    <source>
        <dbReference type="Proteomes" id="UP000236333"/>
    </source>
</evidence>
<protein>
    <recommendedName>
        <fullName evidence="5">MBD domain-containing protein</fullName>
    </recommendedName>
</protein>
<dbReference type="Pfam" id="PF01429">
    <property type="entry name" value="MBD"/>
    <property type="match status" value="1"/>
</dbReference>
<evidence type="ECO:0000256" key="4">
    <source>
        <dbReference type="SAM" id="MobiDB-lite"/>
    </source>
</evidence>
<name>A0A2J7ZRZ7_9CHLO</name>
<evidence type="ECO:0000313" key="6">
    <source>
        <dbReference type="EMBL" id="PNH03047.1"/>
    </source>
</evidence>
<comment type="subcellular location">
    <subcellularLocation>
        <location evidence="1">Nucleus</location>
    </subcellularLocation>
</comment>
<organism evidence="6 7">
    <name type="scientific">Tetrabaena socialis</name>
    <dbReference type="NCBI Taxonomy" id="47790"/>
    <lineage>
        <taxon>Eukaryota</taxon>
        <taxon>Viridiplantae</taxon>
        <taxon>Chlorophyta</taxon>
        <taxon>core chlorophytes</taxon>
        <taxon>Chlorophyceae</taxon>
        <taxon>CS clade</taxon>
        <taxon>Chlamydomonadales</taxon>
        <taxon>Tetrabaenaceae</taxon>
        <taxon>Tetrabaena</taxon>
    </lineage>
</organism>
<accession>A0A2J7ZRZ7</accession>
<dbReference type="Proteomes" id="UP000236333">
    <property type="component" value="Unassembled WGS sequence"/>
</dbReference>
<proteinExistence type="predicted"/>
<feature type="region of interest" description="Disordered" evidence="4">
    <location>
        <begin position="15"/>
        <end position="35"/>
    </location>
</feature>
<dbReference type="InterPro" id="IPR001739">
    <property type="entry name" value="Methyl_CpG_DNA-bd"/>
</dbReference>
<feature type="region of interest" description="Disordered" evidence="4">
    <location>
        <begin position="114"/>
        <end position="152"/>
    </location>
</feature>
<sequence>MSTNASMVADLLSLHGLRRQSPQPAPESMDSLAGRVAQEDTQALASSALEKLKAYVAQQGLVLPGGWRAGVKVRITNRRHGRTGRTTTNTYYSPTGKAFRSHAAVVDALRLAPSSDAGFASPPLSDVSSESDRGSDEPASKYATPMGILQFK</sequence>
<dbReference type="AlphaFoldDB" id="A0A2J7ZRZ7"/>
<dbReference type="EMBL" id="PGGS01000556">
    <property type="protein sequence ID" value="PNH03047.1"/>
    <property type="molecule type" value="Genomic_DNA"/>
</dbReference>
<gene>
    <name evidence="6" type="ORF">TSOC_010938</name>
</gene>
<feature type="domain" description="MBD" evidence="5">
    <location>
        <begin position="53"/>
        <end position="132"/>
    </location>
</feature>
<dbReference type="OrthoDB" id="533396at2759"/>
<evidence type="ECO:0000256" key="1">
    <source>
        <dbReference type="ARBA" id="ARBA00004123"/>
    </source>
</evidence>
<dbReference type="GO" id="GO:0003677">
    <property type="term" value="F:DNA binding"/>
    <property type="evidence" value="ECO:0007669"/>
    <property type="project" value="InterPro"/>
</dbReference>
<dbReference type="SUPFAM" id="SSF54171">
    <property type="entry name" value="DNA-binding domain"/>
    <property type="match status" value="1"/>
</dbReference>
<evidence type="ECO:0000259" key="5">
    <source>
        <dbReference type="PROSITE" id="PS50982"/>
    </source>
</evidence>
<dbReference type="GO" id="GO:0005634">
    <property type="term" value="C:nucleus"/>
    <property type="evidence" value="ECO:0007669"/>
    <property type="project" value="UniProtKB-SubCell"/>
</dbReference>